<dbReference type="EC" id="2.7.7.18" evidence="11"/>
<keyword evidence="9 11" id="KW-0520">NAD</keyword>
<comment type="pathway">
    <text evidence="2 11">Cofactor biosynthesis; NAD(+) biosynthesis; deamido-NAD(+) from nicotinate D-ribonucleotide: step 1/1.</text>
</comment>
<evidence type="ECO:0000256" key="8">
    <source>
        <dbReference type="ARBA" id="ARBA00022840"/>
    </source>
</evidence>
<evidence type="ECO:0000313" key="13">
    <source>
        <dbReference type="EMBL" id="ASQ30347.1"/>
    </source>
</evidence>
<dbReference type="AlphaFoldDB" id="A0A222MWA4"/>
<comment type="similarity">
    <text evidence="3 11">Belongs to the NadD family.</text>
</comment>
<dbReference type="InterPro" id="IPR014729">
    <property type="entry name" value="Rossmann-like_a/b/a_fold"/>
</dbReference>
<evidence type="ECO:0000256" key="7">
    <source>
        <dbReference type="ARBA" id="ARBA00022741"/>
    </source>
</evidence>
<comment type="function">
    <text evidence="1 11">Catalyzes the reversible adenylation of nicotinate mononucleotide (NaMN) to nicotinic acid adenine dinucleotide (NaAD).</text>
</comment>
<protein>
    <recommendedName>
        <fullName evidence="11">Probable nicotinate-nucleotide adenylyltransferase</fullName>
        <ecNumber evidence="11">2.7.7.18</ecNumber>
    </recommendedName>
    <alternativeName>
        <fullName evidence="11">Deamido-NAD(+) diphosphorylase</fullName>
    </alternativeName>
    <alternativeName>
        <fullName evidence="11">Deamido-NAD(+) pyrophosphorylase</fullName>
    </alternativeName>
    <alternativeName>
        <fullName evidence="11">Nicotinate mononucleotide adenylyltransferase</fullName>
        <shortName evidence="11">NaMN adenylyltransferase</shortName>
    </alternativeName>
</protein>
<keyword evidence="5 11" id="KW-0808">Transferase</keyword>
<proteinExistence type="inferred from homology"/>
<evidence type="ECO:0000256" key="11">
    <source>
        <dbReference type="HAMAP-Rule" id="MF_00244"/>
    </source>
</evidence>
<dbReference type="SUPFAM" id="SSF52374">
    <property type="entry name" value="Nucleotidylyl transferase"/>
    <property type="match status" value="1"/>
</dbReference>
<dbReference type="GO" id="GO:0004515">
    <property type="term" value="F:nicotinate-nucleotide adenylyltransferase activity"/>
    <property type="evidence" value="ECO:0007669"/>
    <property type="project" value="UniProtKB-UniRule"/>
</dbReference>
<comment type="catalytic activity">
    <reaction evidence="10 11">
        <text>nicotinate beta-D-ribonucleotide + ATP + H(+) = deamido-NAD(+) + diphosphate</text>
        <dbReference type="Rhea" id="RHEA:22860"/>
        <dbReference type="ChEBI" id="CHEBI:15378"/>
        <dbReference type="ChEBI" id="CHEBI:30616"/>
        <dbReference type="ChEBI" id="CHEBI:33019"/>
        <dbReference type="ChEBI" id="CHEBI:57502"/>
        <dbReference type="ChEBI" id="CHEBI:58437"/>
        <dbReference type="EC" id="2.7.7.18"/>
    </reaction>
</comment>
<feature type="domain" description="Cytidyltransferase-like" evidence="12">
    <location>
        <begin position="5"/>
        <end position="156"/>
    </location>
</feature>
<accession>A0A222MWA4</accession>
<dbReference type="InterPro" id="IPR004821">
    <property type="entry name" value="Cyt_trans-like"/>
</dbReference>
<evidence type="ECO:0000256" key="2">
    <source>
        <dbReference type="ARBA" id="ARBA00005019"/>
    </source>
</evidence>
<sequence length="183" mass="21533">MKIALFGGSFDPPHFGHDAIVKKALQSLDIDKLIIIPTFISPFKSSFKADEKKRFEWVSLIWRNLERLEISDYELLQKRPVPSIETVEFFEKKYECDKIYLIIGADHLEKLSSWYRYEDLRKKVEFVVAKRGEIKIPKSFKILDISADISSSFIRENLYIKAVDTHIKDDVFKCYCKDKNEKS</sequence>
<reference evidence="13 14" key="1">
    <citation type="submission" date="2017-07" db="EMBL/GenBank/DDBJ databases">
        <title>Analysis of two Campylobacter avium genomes and identification of a novel hippuricase gene.</title>
        <authorList>
            <person name="Miller W.G."/>
            <person name="Chapman M.H."/>
            <person name="Yee E."/>
            <person name="Revez J."/>
            <person name="Bono J.L."/>
            <person name="Rossi M."/>
        </authorList>
    </citation>
    <scope>NUCLEOTIDE SEQUENCE [LARGE SCALE GENOMIC DNA]</scope>
    <source>
        <strain evidence="13 14">LMG 24591</strain>
    </source>
</reference>
<dbReference type="RefSeq" id="WP_169711634.1">
    <property type="nucleotide sequence ID" value="NZ_CP022347.1"/>
</dbReference>
<keyword evidence="4 11" id="KW-0662">Pyridine nucleotide biosynthesis</keyword>
<dbReference type="Proteomes" id="UP000201169">
    <property type="component" value="Chromosome"/>
</dbReference>
<dbReference type="EMBL" id="CP022347">
    <property type="protein sequence ID" value="ASQ30347.1"/>
    <property type="molecule type" value="Genomic_DNA"/>
</dbReference>
<dbReference type="Pfam" id="PF01467">
    <property type="entry name" value="CTP_transf_like"/>
    <property type="match status" value="1"/>
</dbReference>
<evidence type="ECO:0000256" key="5">
    <source>
        <dbReference type="ARBA" id="ARBA00022679"/>
    </source>
</evidence>
<evidence type="ECO:0000259" key="12">
    <source>
        <dbReference type="Pfam" id="PF01467"/>
    </source>
</evidence>
<evidence type="ECO:0000256" key="10">
    <source>
        <dbReference type="ARBA" id="ARBA00048721"/>
    </source>
</evidence>
<dbReference type="HAMAP" id="MF_00244">
    <property type="entry name" value="NaMN_adenylyltr"/>
    <property type="match status" value="1"/>
</dbReference>
<dbReference type="NCBIfam" id="TIGR00125">
    <property type="entry name" value="cyt_tran_rel"/>
    <property type="match status" value="1"/>
</dbReference>
<dbReference type="KEGG" id="cavi:CAV_0680"/>
<dbReference type="InterPro" id="IPR005248">
    <property type="entry name" value="NadD/NMNAT"/>
</dbReference>
<keyword evidence="6 11" id="KW-0548">Nucleotidyltransferase</keyword>
<evidence type="ECO:0000256" key="4">
    <source>
        <dbReference type="ARBA" id="ARBA00022642"/>
    </source>
</evidence>
<dbReference type="NCBIfam" id="TIGR00482">
    <property type="entry name" value="nicotinate (nicotinamide) nucleotide adenylyltransferase"/>
    <property type="match status" value="1"/>
</dbReference>
<evidence type="ECO:0000256" key="6">
    <source>
        <dbReference type="ARBA" id="ARBA00022695"/>
    </source>
</evidence>
<gene>
    <name evidence="11 13" type="primary">nadD</name>
    <name evidence="13" type="ORF">CAV_0680</name>
</gene>
<dbReference type="CDD" id="cd02165">
    <property type="entry name" value="NMNAT"/>
    <property type="match status" value="1"/>
</dbReference>
<dbReference type="PANTHER" id="PTHR39321:SF3">
    <property type="entry name" value="PHOSPHOPANTETHEINE ADENYLYLTRANSFERASE"/>
    <property type="match status" value="1"/>
</dbReference>
<dbReference type="GO" id="GO:0005524">
    <property type="term" value="F:ATP binding"/>
    <property type="evidence" value="ECO:0007669"/>
    <property type="project" value="UniProtKB-KW"/>
</dbReference>
<evidence type="ECO:0000256" key="1">
    <source>
        <dbReference type="ARBA" id="ARBA00002324"/>
    </source>
</evidence>
<dbReference type="GO" id="GO:0009435">
    <property type="term" value="P:NAD+ biosynthetic process"/>
    <property type="evidence" value="ECO:0007669"/>
    <property type="project" value="UniProtKB-UniRule"/>
</dbReference>
<evidence type="ECO:0000256" key="3">
    <source>
        <dbReference type="ARBA" id="ARBA00009014"/>
    </source>
</evidence>
<evidence type="ECO:0000256" key="9">
    <source>
        <dbReference type="ARBA" id="ARBA00023027"/>
    </source>
</evidence>
<dbReference type="UniPathway" id="UPA00253">
    <property type="reaction ID" value="UER00332"/>
</dbReference>
<evidence type="ECO:0000313" key="14">
    <source>
        <dbReference type="Proteomes" id="UP000201169"/>
    </source>
</evidence>
<dbReference type="Gene3D" id="3.40.50.620">
    <property type="entry name" value="HUPs"/>
    <property type="match status" value="1"/>
</dbReference>
<keyword evidence="14" id="KW-1185">Reference proteome</keyword>
<organism evidence="13 14">
    <name type="scientific">Campylobacter avium LMG 24591</name>
    <dbReference type="NCBI Taxonomy" id="522484"/>
    <lineage>
        <taxon>Bacteria</taxon>
        <taxon>Pseudomonadati</taxon>
        <taxon>Campylobacterota</taxon>
        <taxon>Epsilonproteobacteria</taxon>
        <taxon>Campylobacterales</taxon>
        <taxon>Campylobacteraceae</taxon>
        <taxon>Campylobacter</taxon>
    </lineage>
</organism>
<keyword evidence="8 11" id="KW-0067">ATP-binding</keyword>
<name>A0A222MWA4_9BACT</name>
<keyword evidence="7 11" id="KW-0547">Nucleotide-binding</keyword>
<dbReference type="PANTHER" id="PTHR39321">
    <property type="entry name" value="NICOTINATE-NUCLEOTIDE ADENYLYLTRANSFERASE-RELATED"/>
    <property type="match status" value="1"/>
</dbReference>